<reference evidence="2 3" key="1">
    <citation type="submission" date="2018-05" db="EMBL/GenBank/DDBJ databases">
        <title>Lujinxingia marina gen. nov. sp. nov., a new facultative anaerobic member of the class Deltaproteobacteria, and proposal of Lujinxingaceae fam. nov.</title>
        <authorList>
            <person name="Li C.-M."/>
        </authorList>
    </citation>
    <scope>NUCLEOTIDE SEQUENCE [LARGE SCALE GENOMIC DNA]</scope>
    <source>
        <strain evidence="2 3">B210</strain>
    </source>
</reference>
<feature type="chain" id="PRO_5016379564" description="TolC family protein" evidence="1">
    <location>
        <begin position="28"/>
        <end position="432"/>
    </location>
</feature>
<organism evidence="2 3">
    <name type="scientific">Lujinxingia litoralis</name>
    <dbReference type="NCBI Taxonomy" id="2211119"/>
    <lineage>
        <taxon>Bacteria</taxon>
        <taxon>Deltaproteobacteria</taxon>
        <taxon>Bradymonadales</taxon>
        <taxon>Lujinxingiaceae</taxon>
        <taxon>Lujinxingia</taxon>
    </lineage>
</organism>
<dbReference type="EMBL" id="QHKO01000006">
    <property type="protein sequence ID" value="RAL21219.1"/>
    <property type="molecule type" value="Genomic_DNA"/>
</dbReference>
<dbReference type="AlphaFoldDB" id="A0A328C8Z8"/>
<proteinExistence type="predicted"/>
<evidence type="ECO:0000256" key="1">
    <source>
        <dbReference type="SAM" id="SignalP"/>
    </source>
</evidence>
<protein>
    <recommendedName>
        <fullName evidence="4">TolC family protein</fullName>
    </recommendedName>
</protein>
<name>A0A328C8Z8_9DELT</name>
<dbReference type="SUPFAM" id="SSF56954">
    <property type="entry name" value="Outer membrane efflux proteins (OEP)"/>
    <property type="match status" value="1"/>
</dbReference>
<sequence>MMHLRLAAIAACALVAGATLCPSQTRAQEPPTPGLSQILQRAHCVASTTHDAGFAEDAARGQVAAAERLLSGAPELSLHSGPRFRSNADSNVPELDIGAEIGLELGRPGDRRRRRTLAKAHLHLSREAHRAENAAFVHRALRLYVHAALAQERAIQARERHALNAQLASAARAQSHTGDAGALDAELASLAEERSQAQAAGLEATARAATRKLQSSLQPTEEAELPGVRIPKRTFFRELAEALEQSDGTSLRADLLARHLAELQARAHVTRARRWPGLRISLGAQREGTEALAAHLGLGFAFGSTAQRRAEADALEAAASRARSARKLELERQRSRGQALSLLLRELLHELALVEQDLLPRHRSLRRRYADAYRTGALPLSTLLLHEHEFLATEQARQILLGELLHTSVDALEWLEFSWPQASSPREASCGL</sequence>
<evidence type="ECO:0000313" key="3">
    <source>
        <dbReference type="Proteomes" id="UP000249169"/>
    </source>
</evidence>
<evidence type="ECO:0008006" key="4">
    <source>
        <dbReference type="Google" id="ProtNLM"/>
    </source>
</evidence>
<evidence type="ECO:0000313" key="2">
    <source>
        <dbReference type="EMBL" id="RAL21219.1"/>
    </source>
</evidence>
<dbReference type="Proteomes" id="UP000249169">
    <property type="component" value="Unassembled WGS sequence"/>
</dbReference>
<dbReference type="Gene3D" id="1.20.1600.10">
    <property type="entry name" value="Outer membrane efflux proteins (OEP)"/>
    <property type="match status" value="1"/>
</dbReference>
<comment type="caution">
    <text evidence="2">The sequence shown here is derived from an EMBL/GenBank/DDBJ whole genome shotgun (WGS) entry which is preliminary data.</text>
</comment>
<keyword evidence="3" id="KW-1185">Reference proteome</keyword>
<feature type="signal peptide" evidence="1">
    <location>
        <begin position="1"/>
        <end position="27"/>
    </location>
</feature>
<keyword evidence="1" id="KW-0732">Signal</keyword>
<gene>
    <name evidence="2" type="ORF">DL240_13890</name>
</gene>
<accession>A0A328C8Z8</accession>